<protein>
    <submittedName>
        <fullName evidence="1">Uncharacterized protein</fullName>
    </submittedName>
</protein>
<evidence type="ECO:0000313" key="2">
    <source>
        <dbReference type="Proteomes" id="UP000008207"/>
    </source>
</evidence>
<keyword evidence="2" id="KW-1185">Reference proteome</keyword>
<accession>B8IAT2</accession>
<organism evidence="1 2">
    <name type="scientific">Methylobacterium nodulans (strain LMG 21967 / CNCM I-2342 / ORS 2060)</name>
    <dbReference type="NCBI Taxonomy" id="460265"/>
    <lineage>
        <taxon>Bacteria</taxon>
        <taxon>Pseudomonadati</taxon>
        <taxon>Pseudomonadota</taxon>
        <taxon>Alphaproteobacteria</taxon>
        <taxon>Hyphomicrobiales</taxon>
        <taxon>Methylobacteriaceae</taxon>
        <taxon>Methylobacterium</taxon>
    </lineage>
</organism>
<reference evidence="1 2" key="1">
    <citation type="submission" date="2009-01" db="EMBL/GenBank/DDBJ databases">
        <title>Complete sequence of chromosome of Methylobacterium nodulans ORS 2060.</title>
        <authorList>
            <consortium name="US DOE Joint Genome Institute"/>
            <person name="Lucas S."/>
            <person name="Copeland A."/>
            <person name="Lapidus A."/>
            <person name="Glavina del Rio T."/>
            <person name="Dalin E."/>
            <person name="Tice H."/>
            <person name="Bruce D."/>
            <person name="Goodwin L."/>
            <person name="Pitluck S."/>
            <person name="Sims D."/>
            <person name="Brettin T."/>
            <person name="Detter J.C."/>
            <person name="Han C."/>
            <person name="Larimer F."/>
            <person name="Land M."/>
            <person name="Hauser L."/>
            <person name="Kyrpides N."/>
            <person name="Ivanova N."/>
            <person name="Marx C.J."/>
            <person name="Richardson P."/>
        </authorList>
    </citation>
    <scope>NUCLEOTIDE SEQUENCE [LARGE SCALE GENOMIC DNA]</scope>
    <source>
        <strain evidence="2">LMG 21967 / CNCM I-2342 / ORS 2060</strain>
    </source>
</reference>
<gene>
    <name evidence="1" type="ordered locus">Mnod_6332</name>
</gene>
<sequence length="79" mass="8551">MARRPFEWCAEPPRISPLTPTARARRCSTQSGIPVLAGAPRTILDQDYIVSGTDGYIGCHALTAARTVQLPLAALLPYE</sequence>
<dbReference type="EMBL" id="CP001349">
    <property type="protein sequence ID" value="ACL61127.1"/>
    <property type="molecule type" value="Genomic_DNA"/>
</dbReference>
<dbReference type="HOGENOM" id="CLU_2602019_0_0_5"/>
<name>B8IAT2_METNO</name>
<dbReference type="KEGG" id="mno:Mnod_6332"/>
<dbReference type="Proteomes" id="UP000008207">
    <property type="component" value="Chromosome"/>
</dbReference>
<evidence type="ECO:0000313" key="1">
    <source>
        <dbReference type="EMBL" id="ACL61127.1"/>
    </source>
</evidence>
<dbReference type="AlphaFoldDB" id="B8IAT2"/>
<proteinExistence type="predicted"/>